<proteinExistence type="predicted"/>
<feature type="transmembrane region" description="Helical" evidence="1">
    <location>
        <begin position="244"/>
        <end position="262"/>
    </location>
</feature>
<feature type="transmembrane region" description="Helical" evidence="1">
    <location>
        <begin position="136"/>
        <end position="157"/>
    </location>
</feature>
<dbReference type="GO" id="GO:0020037">
    <property type="term" value="F:heme binding"/>
    <property type="evidence" value="ECO:0007669"/>
    <property type="project" value="InterPro"/>
</dbReference>
<feature type="transmembrane region" description="Helical" evidence="1">
    <location>
        <begin position="219"/>
        <end position="237"/>
    </location>
</feature>
<dbReference type="GO" id="GO:0017004">
    <property type="term" value="P:cytochrome complex assembly"/>
    <property type="evidence" value="ECO:0007669"/>
    <property type="project" value="InterPro"/>
</dbReference>
<gene>
    <name evidence="3" type="primary">ccsA</name>
    <name evidence="3" type="ORF">G4L39_06845</name>
</gene>
<dbReference type="InterPro" id="IPR002541">
    <property type="entry name" value="Cyt_c_assembly"/>
</dbReference>
<dbReference type="Proteomes" id="UP000477311">
    <property type="component" value="Unassembled WGS sequence"/>
</dbReference>
<dbReference type="RefSeq" id="WP_165106939.1">
    <property type="nucleotide sequence ID" value="NZ_JAAKYA010000045.1"/>
</dbReference>
<dbReference type="AlphaFoldDB" id="A0A6M1RR42"/>
<accession>A0A6M1RR42</accession>
<feature type="transmembrane region" description="Helical" evidence="1">
    <location>
        <begin position="40"/>
        <end position="57"/>
    </location>
</feature>
<name>A0A6M1RR42_9BACT</name>
<dbReference type="InterPro" id="IPR052372">
    <property type="entry name" value="YpjD/HemX"/>
</dbReference>
<dbReference type="GO" id="GO:0005886">
    <property type="term" value="C:plasma membrane"/>
    <property type="evidence" value="ECO:0007669"/>
    <property type="project" value="TreeGrafter"/>
</dbReference>
<evidence type="ECO:0000313" key="3">
    <source>
        <dbReference type="EMBL" id="NGO39115.1"/>
    </source>
</evidence>
<sequence length="272" mass="30551">MNNWTDRHWFLLAVIAYGLATFWSVFLWRRGLRRHDHINYLLLALGFLLHTWALLQRGMSLQHCPVRNLYEATAFVGWSVLLAYLLFGLWPRMQSLGVLVAPLQLALGVFALMPGLDTPSGPMLQTNRVLESLHATFALLAYGALGLGATAAGLYLIQAHDLKLRKLRAVLALLPPIERLERVARRLTQISWALLTLALALGSRLNPPPGTRFAGDPKVLWSVLLWAACAALLLWHWRGLSSRRFAWGLVGIFAFVLLTFWGTNLMSPLHHP</sequence>
<dbReference type="PANTHER" id="PTHR38034">
    <property type="entry name" value="INNER MEMBRANE PROTEIN YPJD"/>
    <property type="match status" value="1"/>
</dbReference>
<evidence type="ECO:0000313" key="4">
    <source>
        <dbReference type="Proteomes" id="UP000477311"/>
    </source>
</evidence>
<organism evidence="3 4">
    <name type="scientific">Limisphaera ngatamarikiensis</name>
    <dbReference type="NCBI Taxonomy" id="1324935"/>
    <lineage>
        <taxon>Bacteria</taxon>
        <taxon>Pseudomonadati</taxon>
        <taxon>Verrucomicrobiota</taxon>
        <taxon>Verrucomicrobiia</taxon>
        <taxon>Limisphaerales</taxon>
        <taxon>Limisphaeraceae</taxon>
        <taxon>Limisphaera</taxon>
    </lineage>
</organism>
<evidence type="ECO:0000256" key="1">
    <source>
        <dbReference type="SAM" id="Phobius"/>
    </source>
</evidence>
<feature type="transmembrane region" description="Helical" evidence="1">
    <location>
        <begin position="187"/>
        <end position="207"/>
    </location>
</feature>
<protein>
    <submittedName>
        <fullName evidence="3">Cytochrome c biogenesis protein CcsA</fullName>
    </submittedName>
</protein>
<evidence type="ECO:0000259" key="2">
    <source>
        <dbReference type="Pfam" id="PF01578"/>
    </source>
</evidence>
<feature type="transmembrane region" description="Helical" evidence="1">
    <location>
        <begin position="69"/>
        <end position="89"/>
    </location>
</feature>
<dbReference type="PANTHER" id="PTHR38034:SF1">
    <property type="entry name" value="INNER MEMBRANE PROTEIN YPJD"/>
    <property type="match status" value="1"/>
</dbReference>
<keyword evidence="4" id="KW-1185">Reference proteome</keyword>
<dbReference type="Pfam" id="PF01578">
    <property type="entry name" value="Cytochrom_C_asm"/>
    <property type="match status" value="1"/>
</dbReference>
<feature type="domain" description="Cytochrome c assembly protein" evidence="2">
    <location>
        <begin position="68"/>
        <end position="268"/>
    </location>
</feature>
<dbReference type="EMBL" id="JAAKYA010000045">
    <property type="protein sequence ID" value="NGO39115.1"/>
    <property type="molecule type" value="Genomic_DNA"/>
</dbReference>
<keyword evidence="1" id="KW-0472">Membrane</keyword>
<reference evidence="3 4" key="1">
    <citation type="submission" date="2020-02" db="EMBL/GenBank/DDBJ databases">
        <title>Draft genome sequence of Limisphaera ngatamarikiensis NGM72.4T, a thermophilic Verrucomicrobia grouped in subdivision 3.</title>
        <authorList>
            <person name="Carere C.R."/>
            <person name="Steen J."/>
            <person name="Hugenholtz P."/>
            <person name="Stott M.B."/>
        </authorList>
    </citation>
    <scope>NUCLEOTIDE SEQUENCE [LARGE SCALE GENOMIC DNA]</scope>
    <source>
        <strain evidence="3 4">NGM72.4</strain>
    </source>
</reference>
<feature type="transmembrane region" description="Helical" evidence="1">
    <location>
        <begin position="96"/>
        <end position="116"/>
    </location>
</feature>
<keyword evidence="1" id="KW-0812">Transmembrane</keyword>
<keyword evidence="1" id="KW-1133">Transmembrane helix</keyword>
<feature type="transmembrane region" description="Helical" evidence="1">
    <location>
        <begin position="6"/>
        <end position="28"/>
    </location>
</feature>
<comment type="caution">
    <text evidence="3">The sequence shown here is derived from an EMBL/GenBank/DDBJ whole genome shotgun (WGS) entry which is preliminary data.</text>
</comment>